<keyword evidence="1" id="KW-0732">Signal</keyword>
<dbReference type="Proteomes" id="UP000658305">
    <property type="component" value="Unassembled WGS sequence"/>
</dbReference>
<keyword evidence="3" id="KW-1185">Reference proteome</keyword>
<sequence length="142" mass="15478">MRNVFGIAASVMLLAAGAAQAAPQALICTQKVSNYEWVMPEILFILDEAQGSAQVYDGVIAHFVGKKPIPAKLKADGDTVTWDVRVRGSKTARTGTIMYTATFSKDRRKVSLFGAPRGYDNSTNVRGTCKVLKDEPAKKRKK</sequence>
<feature type="signal peptide" evidence="1">
    <location>
        <begin position="1"/>
        <end position="21"/>
    </location>
</feature>
<organism evidence="2 3">
    <name type="scientific">Gemmobacter nanjingensis</name>
    <dbReference type="NCBI Taxonomy" id="488454"/>
    <lineage>
        <taxon>Bacteria</taxon>
        <taxon>Pseudomonadati</taxon>
        <taxon>Pseudomonadota</taxon>
        <taxon>Alphaproteobacteria</taxon>
        <taxon>Rhodobacterales</taxon>
        <taxon>Paracoccaceae</taxon>
        <taxon>Gemmobacter</taxon>
    </lineage>
</organism>
<dbReference type="RefSeq" id="WP_189379929.1">
    <property type="nucleotide sequence ID" value="NZ_BMYI01000001.1"/>
</dbReference>
<gene>
    <name evidence="2" type="ORF">GCM10007291_01820</name>
</gene>
<proteinExistence type="predicted"/>
<reference evidence="3" key="1">
    <citation type="journal article" date="2019" name="Int. J. Syst. Evol. Microbiol.">
        <title>The Global Catalogue of Microorganisms (GCM) 10K type strain sequencing project: providing services to taxonomists for standard genome sequencing and annotation.</title>
        <authorList>
            <consortium name="The Broad Institute Genomics Platform"/>
            <consortium name="The Broad Institute Genome Sequencing Center for Infectious Disease"/>
            <person name="Wu L."/>
            <person name="Ma J."/>
        </authorList>
    </citation>
    <scope>NUCLEOTIDE SEQUENCE [LARGE SCALE GENOMIC DNA]</scope>
    <source>
        <strain evidence="3">KCTC 23298</strain>
    </source>
</reference>
<protein>
    <recommendedName>
        <fullName evidence="4">DUF3757 domain-containing protein</fullName>
    </recommendedName>
</protein>
<evidence type="ECO:0000313" key="2">
    <source>
        <dbReference type="EMBL" id="GHC09345.1"/>
    </source>
</evidence>
<feature type="chain" id="PRO_5045318023" description="DUF3757 domain-containing protein" evidence="1">
    <location>
        <begin position="22"/>
        <end position="142"/>
    </location>
</feature>
<dbReference type="EMBL" id="BMYI01000001">
    <property type="protein sequence ID" value="GHC09345.1"/>
    <property type="molecule type" value="Genomic_DNA"/>
</dbReference>
<evidence type="ECO:0008006" key="4">
    <source>
        <dbReference type="Google" id="ProtNLM"/>
    </source>
</evidence>
<comment type="caution">
    <text evidence="2">The sequence shown here is derived from an EMBL/GenBank/DDBJ whole genome shotgun (WGS) entry which is preliminary data.</text>
</comment>
<name>A0ABQ3F6L1_9RHOB</name>
<evidence type="ECO:0000313" key="3">
    <source>
        <dbReference type="Proteomes" id="UP000658305"/>
    </source>
</evidence>
<evidence type="ECO:0000256" key="1">
    <source>
        <dbReference type="SAM" id="SignalP"/>
    </source>
</evidence>
<accession>A0ABQ3F6L1</accession>